<reference evidence="1 2" key="1">
    <citation type="submission" date="2014-08" db="EMBL/GenBank/DDBJ databases">
        <authorList>
            <person name="Hassan Y.I."/>
            <person name="Lepp D."/>
            <person name="Zhou T."/>
        </authorList>
    </citation>
    <scope>NUCLEOTIDE SEQUENCE [LARGE SCALE GENOMIC DNA]</scope>
    <source>
        <strain evidence="1 2">IFO13584</strain>
    </source>
</reference>
<protein>
    <submittedName>
        <fullName evidence="1">Uncharacterized protein</fullName>
    </submittedName>
</protein>
<gene>
    <name evidence="1" type="ORF">JP75_14815</name>
</gene>
<evidence type="ECO:0000313" key="1">
    <source>
        <dbReference type="EMBL" id="KFL30454.1"/>
    </source>
</evidence>
<dbReference type="RefSeq" id="WP_035084114.1">
    <property type="nucleotide sequence ID" value="NZ_JQGC01000013.1"/>
</dbReference>
<comment type="caution">
    <text evidence="1">The sequence shown here is derived from an EMBL/GenBank/DDBJ whole genome shotgun (WGS) entry which is preliminary data.</text>
</comment>
<dbReference type="EMBL" id="JQGC01000013">
    <property type="protein sequence ID" value="KFL30454.1"/>
    <property type="molecule type" value="Genomic_DNA"/>
</dbReference>
<dbReference type="Proteomes" id="UP000028981">
    <property type="component" value="Unassembled WGS sequence"/>
</dbReference>
<evidence type="ECO:0000313" key="2">
    <source>
        <dbReference type="Proteomes" id="UP000028981"/>
    </source>
</evidence>
<sequence length="80" mass="9079">MNKIVLEHYPLEKLPEDIQKAVGSAGSVTLTIETERPVPLDRDKLVAELRALKLGMLPDKGLSLEEATRQVRQVRDEWED</sequence>
<name>A0A087M0Q1_9HYPH</name>
<keyword evidence="2" id="KW-1185">Reference proteome</keyword>
<organism evidence="1 2">
    <name type="scientific">Devosia riboflavina</name>
    <dbReference type="NCBI Taxonomy" id="46914"/>
    <lineage>
        <taxon>Bacteria</taxon>
        <taxon>Pseudomonadati</taxon>
        <taxon>Pseudomonadota</taxon>
        <taxon>Alphaproteobacteria</taxon>
        <taxon>Hyphomicrobiales</taxon>
        <taxon>Devosiaceae</taxon>
        <taxon>Devosia</taxon>
    </lineage>
</organism>
<dbReference type="OrthoDB" id="7875908at2"/>
<accession>A0A087M0Q1</accession>
<dbReference type="STRING" id="46914.JP75_14815"/>
<dbReference type="AlphaFoldDB" id="A0A087M0Q1"/>
<proteinExistence type="predicted"/>